<dbReference type="AlphaFoldDB" id="A0AAV7TJ06"/>
<evidence type="ECO:0000256" key="1">
    <source>
        <dbReference type="SAM" id="MobiDB-lite"/>
    </source>
</evidence>
<gene>
    <name evidence="2" type="ORF">NDU88_001488</name>
</gene>
<evidence type="ECO:0000313" key="2">
    <source>
        <dbReference type="EMBL" id="KAJ1176205.1"/>
    </source>
</evidence>
<protein>
    <submittedName>
        <fullName evidence="2">Uncharacterized protein</fullName>
    </submittedName>
</protein>
<comment type="caution">
    <text evidence="2">The sequence shown here is derived from an EMBL/GenBank/DDBJ whole genome shotgun (WGS) entry which is preliminary data.</text>
</comment>
<organism evidence="2 3">
    <name type="scientific">Pleurodeles waltl</name>
    <name type="common">Iberian ribbed newt</name>
    <dbReference type="NCBI Taxonomy" id="8319"/>
    <lineage>
        <taxon>Eukaryota</taxon>
        <taxon>Metazoa</taxon>
        <taxon>Chordata</taxon>
        <taxon>Craniata</taxon>
        <taxon>Vertebrata</taxon>
        <taxon>Euteleostomi</taxon>
        <taxon>Amphibia</taxon>
        <taxon>Batrachia</taxon>
        <taxon>Caudata</taxon>
        <taxon>Salamandroidea</taxon>
        <taxon>Salamandridae</taxon>
        <taxon>Pleurodelinae</taxon>
        <taxon>Pleurodeles</taxon>
    </lineage>
</organism>
<proteinExistence type="predicted"/>
<evidence type="ECO:0000313" key="3">
    <source>
        <dbReference type="Proteomes" id="UP001066276"/>
    </source>
</evidence>
<dbReference type="Proteomes" id="UP001066276">
    <property type="component" value="Chromosome 3_2"/>
</dbReference>
<keyword evidence="3" id="KW-1185">Reference proteome</keyword>
<feature type="compositionally biased region" description="Basic and acidic residues" evidence="1">
    <location>
        <begin position="1"/>
        <end position="12"/>
    </location>
</feature>
<feature type="region of interest" description="Disordered" evidence="1">
    <location>
        <begin position="1"/>
        <end position="42"/>
    </location>
</feature>
<sequence>MGRIGRKPETRHQQTATTPEMQNQLAETMSTRRRKELVSRSRYPGRAAGRRWNCLPRHSCRYNHITLEKGESILTRLYISFLFYCYHAPCLREPCLGKPGSYLEEEK</sequence>
<feature type="compositionally biased region" description="Polar residues" evidence="1">
    <location>
        <begin position="13"/>
        <end position="29"/>
    </location>
</feature>
<name>A0AAV7TJ06_PLEWA</name>
<accession>A0AAV7TJ06</accession>
<reference evidence="2" key="1">
    <citation type="journal article" date="2022" name="bioRxiv">
        <title>Sequencing and chromosome-scale assembly of the giantPleurodeles waltlgenome.</title>
        <authorList>
            <person name="Brown T."/>
            <person name="Elewa A."/>
            <person name="Iarovenko S."/>
            <person name="Subramanian E."/>
            <person name="Araus A.J."/>
            <person name="Petzold A."/>
            <person name="Susuki M."/>
            <person name="Suzuki K.-i.T."/>
            <person name="Hayashi T."/>
            <person name="Toyoda A."/>
            <person name="Oliveira C."/>
            <person name="Osipova E."/>
            <person name="Leigh N.D."/>
            <person name="Simon A."/>
            <person name="Yun M.H."/>
        </authorList>
    </citation>
    <scope>NUCLEOTIDE SEQUENCE</scope>
    <source>
        <strain evidence="2">20211129_DDA</strain>
        <tissue evidence="2">Liver</tissue>
    </source>
</reference>
<dbReference type="EMBL" id="JANPWB010000006">
    <property type="protein sequence ID" value="KAJ1176205.1"/>
    <property type="molecule type" value="Genomic_DNA"/>
</dbReference>